<evidence type="ECO:0000256" key="3">
    <source>
        <dbReference type="ARBA" id="ARBA00023125"/>
    </source>
</evidence>
<dbReference type="Pfam" id="PF14659">
    <property type="entry name" value="Phage_int_SAM_3"/>
    <property type="match status" value="1"/>
</dbReference>
<dbReference type="InterPro" id="IPR004107">
    <property type="entry name" value="Integrase_SAM-like_N"/>
</dbReference>
<keyword evidence="4" id="KW-0233">DNA recombination</keyword>
<evidence type="ECO:0000256" key="4">
    <source>
        <dbReference type="ARBA" id="ARBA00023172"/>
    </source>
</evidence>
<dbReference type="Pfam" id="PF00589">
    <property type="entry name" value="Phage_integrase"/>
    <property type="match status" value="1"/>
</dbReference>
<feature type="domain" description="Tyr recombinase" evidence="5">
    <location>
        <begin position="202"/>
        <end position="378"/>
    </location>
</feature>
<keyword evidence="2" id="KW-0229">DNA integration</keyword>
<name>A0ABV6ZYE4_9PROT</name>
<dbReference type="PANTHER" id="PTHR30629:SF2">
    <property type="entry name" value="PROPHAGE INTEGRASE INTS-RELATED"/>
    <property type="match status" value="1"/>
</dbReference>
<evidence type="ECO:0000256" key="2">
    <source>
        <dbReference type="ARBA" id="ARBA00022908"/>
    </source>
</evidence>
<comment type="caution">
    <text evidence="6">The sequence shown here is derived from an EMBL/GenBank/DDBJ whole genome shotgun (WGS) entry which is preliminary data.</text>
</comment>
<dbReference type="PROSITE" id="PS51898">
    <property type="entry name" value="TYR_RECOMBINASE"/>
    <property type="match status" value="1"/>
</dbReference>
<dbReference type="RefSeq" id="WP_343164162.1">
    <property type="nucleotide sequence ID" value="NZ_JBHRSV010000019.1"/>
</dbReference>
<dbReference type="EMBL" id="JBHRSV010000019">
    <property type="protein sequence ID" value="MFC2926368.1"/>
    <property type="molecule type" value="Genomic_DNA"/>
</dbReference>
<dbReference type="Proteomes" id="UP001595379">
    <property type="component" value="Unassembled WGS sequence"/>
</dbReference>
<dbReference type="SUPFAM" id="SSF56349">
    <property type="entry name" value="DNA breaking-rejoining enzymes"/>
    <property type="match status" value="1"/>
</dbReference>
<accession>A0ABV6ZYE4</accession>
<dbReference type="Gene3D" id="3.30.160.390">
    <property type="entry name" value="Integrase, DNA-binding domain"/>
    <property type="match status" value="1"/>
</dbReference>
<organism evidence="6 7">
    <name type="scientific">Hyphobacterium vulgare</name>
    <dbReference type="NCBI Taxonomy" id="1736751"/>
    <lineage>
        <taxon>Bacteria</taxon>
        <taxon>Pseudomonadati</taxon>
        <taxon>Pseudomonadota</taxon>
        <taxon>Alphaproteobacteria</taxon>
        <taxon>Maricaulales</taxon>
        <taxon>Maricaulaceae</taxon>
        <taxon>Hyphobacterium</taxon>
    </lineage>
</organism>
<evidence type="ECO:0000313" key="6">
    <source>
        <dbReference type="EMBL" id="MFC2926368.1"/>
    </source>
</evidence>
<evidence type="ECO:0000256" key="1">
    <source>
        <dbReference type="ARBA" id="ARBA00008857"/>
    </source>
</evidence>
<dbReference type="InterPro" id="IPR013762">
    <property type="entry name" value="Integrase-like_cat_sf"/>
</dbReference>
<sequence>MPRFTKRLVEAIPATTQPTYVWDDQLKGFGVRTAANGAKSYLVRYRVGVGRRARQRKITIGRHGSPWTVETARKEALRILSSAAHGEDLLDLRQTKNAELRFAELAEKYITEHAIPNKKPSSVREDQRLLRTTLLPRFGSLRVSEICERDVLKLHSDLAGTKSKANHCLSLLSKMFNLAETWGYRERRTNPCYTIRKYKVEPRERFLSKEEIGRLFSVLSQEEEIGGTHPQAITILRLLMLTGARKGEIISLEWSEVDLDRRIITKKDTKTGRRTMPISQPVIDILSNLERQVGSPFVFPAARGDSHFQGLTKEWLKFRKRAGLEDVRIHDLRHTFASLSIASGVSIAVLSKLLGHASITTTERYAHLTNDPVRKGAEEVGSMLANWLAD</sequence>
<proteinExistence type="inferred from homology"/>
<gene>
    <name evidence="6" type="ORF">ACFOOR_09660</name>
</gene>
<dbReference type="InterPro" id="IPR002104">
    <property type="entry name" value="Integrase_catalytic"/>
</dbReference>
<dbReference type="InterPro" id="IPR038488">
    <property type="entry name" value="Integrase_DNA-bd_sf"/>
</dbReference>
<comment type="similarity">
    <text evidence="1">Belongs to the 'phage' integrase family.</text>
</comment>
<dbReference type="Gene3D" id="1.10.443.10">
    <property type="entry name" value="Intergrase catalytic core"/>
    <property type="match status" value="1"/>
</dbReference>
<dbReference type="InterPro" id="IPR025166">
    <property type="entry name" value="Integrase_DNA_bind_dom"/>
</dbReference>
<dbReference type="InterPro" id="IPR010998">
    <property type="entry name" value="Integrase_recombinase_N"/>
</dbReference>
<dbReference type="InterPro" id="IPR050808">
    <property type="entry name" value="Phage_Integrase"/>
</dbReference>
<evidence type="ECO:0000259" key="5">
    <source>
        <dbReference type="PROSITE" id="PS51898"/>
    </source>
</evidence>
<reference evidence="7" key="1">
    <citation type="journal article" date="2019" name="Int. J. Syst. Evol. Microbiol.">
        <title>The Global Catalogue of Microorganisms (GCM) 10K type strain sequencing project: providing services to taxonomists for standard genome sequencing and annotation.</title>
        <authorList>
            <consortium name="The Broad Institute Genomics Platform"/>
            <consortium name="The Broad Institute Genome Sequencing Center for Infectious Disease"/>
            <person name="Wu L."/>
            <person name="Ma J."/>
        </authorList>
    </citation>
    <scope>NUCLEOTIDE SEQUENCE [LARGE SCALE GENOMIC DNA]</scope>
    <source>
        <strain evidence="7">KCTC 52487</strain>
    </source>
</reference>
<keyword evidence="3" id="KW-0238">DNA-binding</keyword>
<evidence type="ECO:0000313" key="7">
    <source>
        <dbReference type="Proteomes" id="UP001595379"/>
    </source>
</evidence>
<dbReference type="InterPro" id="IPR011010">
    <property type="entry name" value="DNA_brk_join_enz"/>
</dbReference>
<protein>
    <submittedName>
        <fullName evidence="6">Tyrosine-type recombinase/integrase</fullName>
    </submittedName>
</protein>
<keyword evidence="7" id="KW-1185">Reference proteome</keyword>
<dbReference type="CDD" id="cd00796">
    <property type="entry name" value="INT_Rci_Hp1_C"/>
    <property type="match status" value="1"/>
</dbReference>
<dbReference type="Gene3D" id="1.10.150.130">
    <property type="match status" value="1"/>
</dbReference>
<dbReference type="PANTHER" id="PTHR30629">
    <property type="entry name" value="PROPHAGE INTEGRASE"/>
    <property type="match status" value="1"/>
</dbReference>
<dbReference type="Pfam" id="PF13356">
    <property type="entry name" value="Arm-DNA-bind_3"/>
    <property type="match status" value="1"/>
</dbReference>